<dbReference type="EMBL" id="UGXS01000004">
    <property type="protein sequence ID" value="SUH14037.1"/>
    <property type="molecule type" value="Genomic_DNA"/>
</dbReference>
<feature type="transmembrane region" description="Helical" evidence="5">
    <location>
        <begin position="343"/>
        <end position="366"/>
    </location>
</feature>
<proteinExistence type="predicted"/>
<dbReference type="PANTHER" id="PTHR24221:SF248">
    <property type="entry name" value="ABC TRANSPORTER TRANSMEMBRANE REGION"/>
    <property type="match status" value="1"/>
</dbReference>
<dbReference type="Gene3D" id="3.40.50.300">
    <property type="entry name" value="P-loop containing nucleotide triphosphate hydrolases"/>
    <property type="match status" value="1"/>
</dbReference>
<feature type="transmembrane region" description="Helical" evidence="5">
    <location>
        <begin position="311"/>
        <end position="331"/>
    </location>
</feature>
<protein>
    <submittedName>
        <fullName evidence="7">Type I secretion protein, ATP-binding protein</fullName>
    </submittedName>
</protein>
<dbReference type="InterPro" id="IPR003439">
    <property type="entry name" value="ABC_transporter-like_ATP-bd"/>
</dbReference>
<keyword evidence="3 5" id="KW-1133">Transmembrane helix</keyword>
<dbReference type="GO" id="GO:0005524">
    <property type="term" value="F:ATP binding"/>
    <property type="evidence" value="ECO:0007669"/>
    <property type="project" value="UniProtKB-KW"/>
</dbReference>
<evidence type="ECO:0000313" key="7">
    <source>
        <dbReference type="EMBL" id="SUH14037.1"/>
    </source>
</evidence>
<evidence type="ECO:0000256" key="1">
    <source>
        <dbReference type="ARBA" id="ARBA00004651"/>
    </source>
</evidence>
<dbReference type="CDD" id="cd18587">
    <property type="entry name" value="ABC_6TM_LapB_like"/>
    <property type="match status" value="1"/>
</dbReference>
<feature type="transmembrane region" description="Helical" evidence="5">
    <location>
        <begin position="126"/>
        <end position="143"/>
    </location>
</feature>
<evidence type="ECO:0000256" key="3">
    <source>
        <dbReference type="ARBA" id="ARBA00022989"/>
    </source>
</evidence>
<dbReference type="GO" id="GO:0140359">
    <property type="term" value="F:ABC-type transporter activity"/>
    <property type="evidence" value="ECO:0007669"/>
    <property type="project" value="InterPro"/>
</dbReference>
<dbReference type="InterPro" id="IPR039421">
    <property type="entry name" value="Type_1_exporter"/>
</dbReference>
<feature type="transmembrane region" description="Helical" evidence="5">
    <location>
        <begin position="89"/>
        <end position="114"/>
    </location>
</feature>
<dbReference type="GO" id="GO:0034040">
    <property type="term" value="F:ATPase-coupled lipid transmembrane transporter activity"/>
    <property type="evidence" value="ECO:0007669"/>
    <property type="project" value="TreeGrafter"/>
</dbReference>
<name>A0A379W3X6_SALET</name>
<dbReference type="Proteomes" id="UP000255509">
    <property type="component" value="Unassembled WGS sequence"/>
</dbReference>
<dbReference type="SUPFAM" id="SSF90123">
    <property type="entry name" value="ABC transporter transmembrane region"/>
    <property type="match status" value="1"/>
</dbReference>
<dbReference type="Gene3D" id="1.20.1560.10">
    <property type="entry name" value="ABC transporter type 1, transmembrane domain"/>
    <property type="match status" value="1"/>
</dbReference>
<comment type="subcellular location">
    <subcellularLocation>
        <location evidence="1">Cell membrane</location>
        <topology evidence="1">Multi-pass membrane protein</topology>
    </subcellularLocation>
</comment>
<dbReference type="SUPFAM" id="SSF52540">
    <property type="entry name" value="P-loop containing nucleoside triphosphate hydrolases"/>
    <property type="match status" value="1"/>
</dbReference>
<feature type="domain" description="ABC transmembrane type-1" evidence="6">
    <location>
        <begin position="92"/>
        <end position="370"/>
    </location>
</feature>
<dbReference type="PANTHER" id="PTHR24221">
    <property type="entry name" value="ATP-BINDING CASSETTE SUB-FAMILY B"/>
    <property type="match status" value="1"/>
</dbReference>
<keyword evidence="7" id="KW-0067">ATP-binding</keyword>
<keyword evidence="7" id="KW-0547">Nucleotide-binding</keyword>
<sequence length="499" mass="55582">MAIAVGCRAPDGQLLVIEHVNGEDAVDVFVIEEEGQRNRLTLSELLPEILYVAALRPLSALKDSRVDRYISRFKPDWMRELVLQDIRPYLPVMVAAFLINVLSLAGIVFSMQVYDRVIPAQSYPTLYVLSFGVLVAVLFGFLLREARTHIMDVLGKRADMRISDRVFGHALRLRNSAIPRSTGSFISQLRELEQIREMITSSTLATIVDLPFFFLFMIVLAIIAPPLAWIAPVAALLMILPASHCKKKLAVLANQAAHEATLRNAVLVESVQGLEDIKLMQAENRFLQQWNSYIRITGESGLRTRKLTQGLISWGMSVQSLVYAAVIMFGAPMVIEGSMTTGAVVAASMLGSRMIAPMANLCGVLARWQQVKAAKMGLDNIMQLPTETQHDDSLIHRDILHGHYLFENAQFRYHNDDQRIPLRLVRLEIMPGERIAILGRNGAGKSTLLQAMAGGLEMIQGDARLDNLSLSHIDMADLRRNIGFLSQNARLSSAPYERT</sequence>
<dbReference type="Pfam" id="PF00664">
    <property type="entry name" value="ABC_membrane"/>
    <property type="match status" value="1"/>
</dbReference>
<dbReference type="Pfam" id="PF00005">
    <property type="entry name" value="ABC_tran"/>
    <property type="match status" value="1"/>
</dbReference>
<evidence type="ECO:0000256" key="2">
    <source>
        <dbReference type="ARBA" id="ARBA00022692"/>
    </source>
</evidence>
<evidence type="ECO:0000256" key="4">
    <source>
        <dbReference type="ARBA" id="ARBA00023136"/>
    </source>
</evidence>
<dbReference type="GO" id="GO:0005886">
    <property type="term" value="C:plasma membrane"/>
    <property type="evidence" value="ECO:0007669"/>
    <property type="project" value="UniProtKB-SubCell"/>
</dbReference>
<accession>A0A379W3X6</accession>
<evidence type="ECO:0000259" key="6">
    <source>
        <dbReference type="PROSITE" id="PS50929"/>
    </source>
</evidence>
<dbReference type="AlphaFoldDB" id="A0A379W3X6"/>
<keyword evidence="2 5" id="KW-0812">Transmembrane</keyword>
<dbReference type="GO" id="GO:0016887">
    <property type="term" value="F:ATP hydrolysis activity"/>
    <property type="evidence" value="ECO:0007669"/>
    <property type="project" value="InterPro"/>
</dbReference>
<dbReference type="PROSITE" id="PS50929">
    <property type="entry name" value="ABC_TM1F"/>
    <property type="match status" value="1"/>
</dbReference>
<organism evidence="7 8">
    <name type="scientific">Salmonella enterica I</name>
    <dbReference type="NCBI Taxonomy" id="59201"/>
    <lineage>
        <taxon>Bacteria</taxon>
        <taxon>Pseudomonadati</taxon>
        <taxon>Pseudomonadota</taxon>
        <taxon>Gammaproteobacteria</taxon>
        <taxon>Enterobacterales</taxon>
        <taxon>Enterobacteriaceae</taxon>
        <taxon>Salmonella</taxon>
    </lineage>
</organism>
<evidence type="ECO:0000256" key="5">
    <source>
        <dbReference type="SAM" id="Phobius"/>
    </source>
</evidence>
<dbReference type="InterPro" id="IPR027417">
    <property type="entry name" value="P-loop_NTPase"/>
</dbReference>
<gene>
    <name evidence="7" type="primary">hlyB</name>
    <name evidence="7" type="ORF">NCTC8258_01706</name>
</gene>
<dbReference type="FunFam" id="1.20.1560.10:FF:000093">
    <property type="entry name" value="Type I secretion system permease/ATPase"/>
    <property type="match status" value="1"/>
</dbReference>
<dbReference type="InterPro" id="IPR011527">
    <property type="entry name" value="ABC1_TM_dom"/>
</dbReference>
<evidence type="ECO:0000313" key="8">
    <source>
        <dbReference type="Proteomes" id="UP000255509"/>
    </source>
</evidence>
<keyword evidence="4 5" id="KW-0472">Membrane</keyword>
<reference evidence="7 8" key="1">
    <citation type="submission" date="2018-06" db="EMBL/GenBank/DDBJ databases">
        <authorList>
            <consortium name="Pathogen Informatics"/>
            <person name="Doyle S."/>
        </authorList>
    </citation>
    <scope>NUCLEOTIDE SEQUENCE [LARGE SCALE GENOMIC DNA]</scope>
    <source>
        <strain evidence="7 8">NCTC8258</strain>
    </source>
</reference>
<dbReference type="InterPro" id="IPR036640">
    <property type="entry name" value="ABC1_TM_sf"/>
</dbReference>
<feature type="transmembrane region" description="Helical" evidence="5">
    <location>
        <begin position="212"/>
        <end position="240"/>
    </location>
</feature>